<name>A0AAD9ICY4_9PEZI</name>
<evidence type="ECO:0000313" key="3">
    <source>
        <dbReference type="EMBL" id="KAK2074995.1"/>
    </source>
</evidence>
<dbReference type="PANTHER" id="PTHR42899">
    <property type="entry name" value="SPERMATOGENESIS-ASSOCIATED PROTEIN 20"/>
    <property type="match status" value="1"/>
</dbReference>
<keyword evidence="4" id="KW-1185">Reference proteome</keyword>
<organism evidence="3 4">
    <name type="scientific">Phyllachora maydis</name>
    <dbReference type="NCBI Taxonomy" id="1825666"/>
    <lineage>
        <taxon>Eukaryota</taxon>
        <taxon>Fungi</taxon>
        <taxon>Dikarya</taxon>
        <taxon>Ascomycota</taxon>
        <taxon>Pezizomycotina</taxon>
        <taxon>Sordariomycetes</taxon>
        <taxon>Sordariomycetidae</taxon>
        <taxon>Phyllachorales</taxon>
        <taxon>Phyllachoraceae</taxon>
        <taxon>Phyllachora</taxon>
    </lineage>
</organism>
<dbReference type="AlphaFoldDB" id="A0AAD9ICY4"/>
<dbReference type="InterPro" id="IPR024705">
    <property type="entry name" value="Ssp411"/>
</dbReference>
<dbReference type="EMBL" id="JAQQPM010000009">
    <property type="protein sequence ID" value="KAK2074995.1"/>
    <property type="molecule type" value="Genomic_DNA"/>
</dbReference>
<dbReference type="InterPro" id="IPR008928">
    <property type="entry name" value="6-hairpin_glycosidase_sf"/>
</dbReference>
<feature type="domain" description="Spermatogenesis-associated protein 20-like TRX" evidence="2">
    <location>
        <begin position="56"/>
        <end position="191"/>
    </location>
</feature>
<accession>A0AAD9ICY4</accession>
<dbReference type="Proteomes" id="UP001217918">
    <property type="component" value="Unassembled WGS sequence"/>
</dbReference>
<evidence type="ECO:0000313" key="4">
    <source>
        <dbReference type="Proteomes" id="UP001217918"/>
    </source>
</evidence>
<dbReference type="Gene3D" id="3.40.30.10">
    <property type="entry name" value="Glutaredoxin"/>
    <property type="match status" value="1"/>
</dbReference>
<dbReference type="GO" id="GO:0005975">
    <property type="term" value="P:carbohydrate metabolic process"/>
    <property type="evidence" value="ECO:0007669"/>
    <property type="project" value="InterPro"/>
</dbReference>
<comment type="caution">
    <text evidence="3">The sequence shown here is derived from an EMBL/GenBank/DDBJ whole genome shotgun (WGS) entry which is preliminary data.</text>
</comment>
<evidence type="ECO:0000259" key="2">
    <source>
        <dbReference type="Pfam" id="PF03190"/>
    </source>
</evidence>
<evidence type="ECO:0000256" key="1">
    <source>
        <dbReference type="SAM" id="MobiDB-lite"/>
    </source>
</evidence>
<gene>
    <name evidence="3" type="ORF">P8C59_009160</name>
</gene>
<dbReference type="InterPro" id="IPR004879">
    <property type="entry name" value="Ssp411-like_TRX"/>
</dbReference>
<dbReference type="SUPFAM" id="SSF48208">
    <property type="entry name" value="Six-hairpin glycosidases"/>
    <property type="match status" value="1"/>
</dbReference>
<sequence length="863" mass="94096">MPSADPSWPTNGDRRAVVVNSVSATDSARTIVPRDPSPSPSSSSSSSSEPLVDVATSPNPFVRSHAADLVHWHLLDARAISLARAENKLLFLHIGYAACHFSRLTTQDSFGHAGVADFLNTHFVPVLVDRDERPDLDRIYQDYNQAVNAPLAVQAAASGWPLHVFLTPELLPVFAGTYWPGPGTEHAAAFRHDAEGAEPFDFLTTVKRVHMSWLQQSGSLRAEARLAVEQLAVFAGEGVLGVRGAAPRRGTAAAAASSVPVPGDEDDEDDDEGIPVRLMDDVDLDLLEQAVSGLARGFDTKHGGFGDAPKYPLPPKLSFLLRLGAFPPEAQDVVDAENVRFARTMALHTLRRLRDGGLHDHIGGGFHRYSQTADWSLPRFEKMAIDNALLLHVFLDAWLGQSQHEGGGASLSQDDEFADVVFELADYLSCGPMALADGRHGFATSVAADSYVYRGDHDSYVFRGRRDYHAGREMAEGGSYLWTRREFNEVLRPDESSVAAAYFGVRVNGNIDRALDPHDEFLSQNVLQVSNTPAALARRFGMAEDEVRRVLGRARARLKSHGGGSSRARPAVDAKVVVCVNGAVIGALARAAGALQEVDLERAWSYREAAREAAEFLQERLWDEETRTLYRIYGHGRRGATRAFAEDYAYLIEGVLDLAESLRGSRYWITWACELQDRQIELFYDAPTRHDGPAVAPTPQHALSGGFYQTEADAPHVLLRLKEGMDADKPSTNAVSVANLFRLSRVAAGRAQQRRYALLARESVNAFEPELLQHPWLLPSLLAGVVAGRLGVDVDSRVLVLPRAQPRVGRAVEPEAEGRETNECQPSGPLTLCLLPPSRCLGAFGRFASRAESRSGQIGPVGA</sequence>
<protein>
    <recommendedName>
        <fullName evidence="2">Spermatogenesis-associated protein 20-like TRX domain-containing protein</fullName>
    </recommendedName>
</protein>
<dbReference type="Pfam" id="PF03190">
    <property type="entry name" value="Thioredox_DsbH"/>
    <property type="match status" value="1"/>
</dbReference>
<feature type="region of interest" description="Disordered" evidence="1">
    <location>
        <begin position="1"/>
        <end position="54"/>
    </location>
</feature>
<reference evidence="3" key="1">
    <citation type="journal article" date="2023" name="Mol. Plant Microbe Interact.">
        <title>Elucidating the Obligate Nature and Biological Capacity of an Invasive Fungal Corn Pathogen.</title>
        <authorList>
            <person name="MacCready J.S."/>
            <person name="Roggenkamp E.M."/>
            <person name="Gdanetz K."/>
            <person name="Chilvers M.I."/>
        </authorList>
    </citation>
    <scope>NUCLEOTIDE SEQUENCE</scope>
    <source>
        <strain evidence="3">PM02</strain>
    </source>
</reference>
<proteinExistence type="predicted"/>
<dbReference type="PANTHER" id="PTHR42899:SF1">
    <property type="entry name" value="SPERMATOGENESIS-ASSOCIATED PROTEIN 20"/>
    <property type="match status" value="1"/>
</dbReference>
<dbReference type="SUPFAM" id="SSF52833">
    <property type="entry name" value="Thioredoxin-like"/>
    <property type="match status" value="1"/>
</dbReference>
<dbReference type="InterPro" id="IPR036249">
    <property type="entry name" value="Thioredoxin-like_sf"/>
</dbReference>